<accession>A0A6S7K268</accession>
<reference evidence="1" key="1">
    <citation type="submission" date="2020-04" db="EMBL/GenBank/DDBJ databases">
        <authorList>
            <person name="Alioto T."/>
            <person name="Alioto T."/>
            <person name="Gomez Garrido J."/>
        </authorList>
    </citation>
    <scope>NUCLEOTIDE SEQUENCE</scope>
    <source>
        <strain evidence="1">A484AB</strain>
    </source>
</reference>
<dbReference type="AlphaFoldDB" id="A0A6S7K268"/>
<dbReference type="EMBL" id="CACRXK020023192">
    <property type="protein sequence ID" value="CAB4037528.1"/>
    <property type="molecule type" value="Genomic_DNA"/>
</dbReference>
<gene>
    <name evidence="1" type="ORF">PACLA_8A005431</name>
</gene>
<organism evidence="1 2">
    <name type="scientific">Paramuricea clavata</name>
    <name type="common">Red gorgonian</name>
    <name type="synonym">Violescent sea-whip</name>
    <dbReference type="NCBI Taxonomy" id="317549"/>
    <lineage>
        <taxon>Eukaryota</taxon>
        <taxon>Metazoa</taxon>
        <taxon>Cnidaria</taxon>
        <taxon>Anthozoa</taxon>
        <taxon>Octocorallia</taxon>
        <taxon>Malacalcyonacea</taxon>
        <taxon>Plexauridae</taxon>
        <taxon>Paramuricea</taxon>
    </lineage>
</organism>
<dbReference type="Proteomes" id="UP001152795">
    <property type="component" value="Unassembled WGS sequence"/>
</dbReference>
<sequence>YINDAKNKKPEEATCYSREEIFERMVEGSNAQISITAYYKVKNINSLKKRTKYIGQNVSYYPNSVKTFKIIQTCGDIESNPGPKKTSTAEKRRKYPCKECSKPVKCN</sequence>
<name>A0A6S7K268_PARCT</name>
<protein>
    <submittedName>
        <fullName evidence="1">Uncharacterized protein</fullName>
    </submittedName>
</protein>
<keyword evidence="2" id="KW-1185">Reference proteome</keyword>
<feature type="non-terminal residue" evidence="1">
    <location>
        <position position="1"/>
    </location>
</feature>
<proteinExistence type="predicted"/>
<comment type="caution">
    <text evidence="1">The sequence shown here is derived from an EMBL/GenBank/DDBJ whole genome shotgun (WGS) entry which is preliminary data.</text>
</comment>
<evidence type="ECO:0000313" key="1">
    <source>
        <dbReference type="EMBL" id="CAB4037528.1"/>
    </source>
</evidence>
<evidence type="ECO:0000313" key="2">
    <source>
        <dbReference type="Proteomes" id="UP001152795"/>
    </source>
</evidence>